<accession>A0A1G7M8H3</accession>
<dbReference type="InterPro" id="IPR041375">
    <property type="entry name" value="VapC45_PIN-like"/>
</dbReference>
<gene>
    <name evidence="2" type="ORF">SAMN05216377_105293</name>
</gene>
<evidence type="ECO:0000313" key="2">
    <source>
        <dbReference type="EMBL" id="SDF58118.1"/>
    </source>
</evidence>
<evidence type="ECO:0000259" key="1">
    <source>
        <dbReference type="Pfam" id="PF18478"/>
    </source>
</evidence>
<sequence length="70" mass="7706">MPAGLRRAGIELVTLAERYGIPEDEQVTDVQWMRDAAAHGEAVLMCDDAIRSGTPRSARCCWTLVSKRSS</sequence>
<dbReference type="EMBL" id="FNBE01000005">
    <property type="protein sequence ID" value="SDF58118.1"/>
    <property type="molecule type" value="Genomic_DNA"/>
</dbReference>
<name>A0A1G7M8H3_PSEOR</name>
<feature type="domain" description="VapC45 PIN like" evidence="1">
    <location>
        <begin position="3"/>
        <end position="53"/>
    </location>
</feature>
<proteinExistence type="predicted"/>
<keyword evidence="3" id="KW-1185">Reference proteome</keyword>
<reference evidence="2 3" key="1">
    <citation type="submission" date="2016-10" db="EMBL/GenBank/DDBJ databases">
        <authorList>
            <person name="de Groot N.N."/>
        </authorList>
    </citation>
    <scope>NUCLEOTIDE SEQUENCE [LARGE SCALE GENOMIC DNA]</scope>
    <source>
        <strain evidence="2 3">CGMCC 4.3143</strain>
    </source>
</reference>
<organism evidence="2 3">
    <name type="scientific">Pseudonocardia oroxyli</name>
    <dbReference type="NCBI Taxonomy" id="366584"/>
    <lineage>
        <taxon>Bacteria</taxon>
        <taxon>Bacillati</taxon>
        <taxon>Actinomycetota</taxon>
        <taxon>Actinomycetes</taxon>
        <taxon>Pseudonocardiales</taxon>
        <taxon>Pseudonocardiaceae</taxon>
        <taxon>Pseudonocardia</taxon>
    </lineage>
</organism>
<evidence type="ECO:0000313" key="3">
    <source>
        <dbReference type="Proteomes" id="UP000198967"/>
    </source>
</evidence>
<dbReference type="STRING" id="366584.SAMN05216377_105293"/>
<protein>
    <recommendedName>
        <fullName evidence="1">VapC45 PIN like domain-containing protein</fullName>
    </recommendedName>
</protein>
<dbReference type="AlphaFoldDB" id="A0A1G7M8H3"/>
<dbReference type="Pfam" id="PF18478">
    <property type="entry name" value="PIN_10"/>
    <property type="match status" value="1"/>
</dbReference>
<dbReference type="Proteomes" id="UP000198967">
    <property type="component" value="Unassembled WGS sequence"/>
</dbReference>